<evidence type="ECO:0000313" key="3">
    <source>
        <dbReference type="Proteomes" id="UP000238308"/>
    </source>
</evidence>
<gene>
    <name evidence="2" type="ORF">BCM14_2986</name>
</gene>
<dbReference type="EMBL" id="PVTV01000019">
    <property type="protein sequence ID" value="PRY96046.1"/>
    <property type="molecule type" value="Genomic_DNA"/>
</dbReference>
<protein>
    <submittedName>
        <fullName evidence="2">Uncharacterized protein</fullName>
    </submittedName>
</protein>
<organism evidence="2 3">
    <name type="scientific">Jezberella montanilacus</name>
    <dbReference type="NCBI Taxonomy" id="323426"/>
    <lineage>
        <taxon>Bacteria</taxon>
        <taxon>Pseudomonadati</taxon>
        <taxon>Pseudomonadota</taxon>
        <taxon>Betaproteobacteria</taxon>
        <taxon>Burkholderiales</taxon>
        <taxon>Alcaligenaceae</taxon>
        <taxon>Jezberella</taxon>
    </lineage>
</organism>
<keyword evidence="3" id="KW-1185">Reference proteome</keyword>
<accession>A0A2T0XAS6</accession>
<reference evidence="2 3" key="1">
    <citation type="submission" date="2018-03" db="EMBL/GenBank/DDBJ databases">
        <title>Genomic Encyclopedia of Type Strains, Phase III (KMG-III): the genomes of soil and plant-associated and newly described type strains.</title>
        <authorList>
            <person name="Whitman W."/>
        </authorList>
    </citation>
    <scope>NUCLEOTIDE SEQUENCE [LARGE SCALE GENOMIC DNA]</scope>
    <source>
        <strain evidence="2 3">MWH-P2sevCIIIb</strain>
    </source>
</reference>
<feature type="chain" id="PRO_5015671659" evidence="1">
    <location>
        <begin position="24"/>
        <end position="204"/>
    </location>
</feature>
<keyword evidence="1" id="KW-0732">Signal</keyword>
<dbReference type="Proteomes" id="UP000238308">
    <property type="component" value="Unassembled WGS sequence"/>
</dbReference>
<proteinExistence type="predicted"/>
<dbReference type="AlphaFoldDB" id="A0A2T0XAS6"/>
<dbReference type="OrthoDB" id="5769605at2"/>
<comment type="caution">
    <text evidence="2">The sequence shown here is derived from an EMBL/GenBank/DDBJ whole genome shotgun (WGS) entry which is preliminary data.</text>
</comment>
<feature type="signal peptide" evidence="1">
    <location>
        <begin position="1"/>
        <end position="23"/>
    </location>
</feature>
<evidence type="ECO:0000313" key="2">
    <source>
        <dbReference type="EMBL" id="PRY96046.1"/>
    </source>
</evidence>
<name>A0A2T0XAS6_9BURK</name>
<dbReference type="RefSeq" id="WP_106228802.1">
    <property type="nucleotide sequence ID" value="NZ_PVTV01000019.1"/>
</dbReference>
<sequence length="204" mass="21654">MKTLKITLIAAALALGFAAGAMAQSMSKIDHKTAEEKIESDYKSAKTGCSSLAGNAKNICMAEAKGKESVAKAELEAAYKPSPKAHYEARVAKADADFKVAKEKCNDKGGNIKDVCVKEADAAFTSAKADAKVQEKTTDATTKANEKTVEARTDANKTVNDARKAATDDKTDAQYTVAKEKCNAFADAAKDLCLEDTKAKFGRK</sequence>
<evidence type="ECO:0000256" key="1">
    <source>
        <dbReference type="SAM" id="SignalP"/>
    </source>
</evidence>